<organism evidence="1 2">
    <name type="scientific">Solea senegalensis</name>
    <name type="common">Senegalese sole</name>
    <dbReference type="NCBI Taxonomy" id="28829"/>
    <lineage>
        <taxon>Eukaryota</taxon>
        <taxon>Metazoa</taxon>
        <taxon>Chordata</taxon>
        <taxon>Craniata</taxon>
        <taxon>Vertebrata</taxon>
        <taxon>Euteleostomi</taxon>
        <taxon>Actinopterygii</taxon>
        <taxon>Neopterygii</taxon>
        <taxon>Teleostei</taxon>
        <taxon>Neoteleostei</taxon>
        <taxon>Acanthomorphata</taxon>
        <taxon>Carangaria</taxon>
        <taxon>Pleuronectiformes</taxon>
        <taxon>Pleuronectoidei</taxon>
        <taxon>Soleidae</taxon>
        <taxon>Solea</taxon>
    </lineage>
</organism>
<dbReference type="EMBL" id="JAGKHQ010001308">
    <property type="protein sequence ID" value="KAG7458368.1"/>
    <property type="molecule type" value="Genomic_DNA"/>
</dbReference>
<proteinExistence type="predicted"/>
<keyword evidence="2" id="KW-1185">Reference proteome</keyword>
<accession>A0AAV6PGT9</accession>
<reference evidence="1 2" key="1">
    <citation type="journal article" date="2021" name="Sci. Rep.">
        <title>Chromosome anchoring in Senegalese sole (Solea senegalensis) reveals sex-associated markers and genome rearrangements in flatfish.</title>
        <authorList>
            <person name="Guerrero-Cozar I."/>
            <person name="Gomez-Garrido J."/>
            <person name="Berbel C."/>
            <person name="Martinez-Blanch J.F."/>
            <person name="Alioto T."/>
            <person name="Claros M.G."/>
            <person name="Gagnaire P.A."/>
            <person name="Manchado M."/>
        </authorList>
    </citation>
    <scope>NUCLEOTIDE SEQUENCE [LARGE SCALE GENOMIC DNA]</scope>
    <source>
        <strain evidence="1">Sse05_10M</strain>
    </source>
</reference>
<name>A0AAV6PGT9_SOLSE</name>
<evidence type="ECO:0000313" key="1">
    <source>
        <dbReference type="EMBL" id="KAG7458368.1"/>
    </source>
</evidence>
<sequence>METKPFLSLGFLKPQCSLAPSMERGRSGEACSCFSGVCPLHQRRLSSVLQRGMKTEIICDVDEVENKLLTDVSVIQIILDEEEEERLV</sequence>
<gene>
    <name evidence="1" type="ORF">JOB18_040231</name>
</gene>
<dbReference type="AlphaFoldDB" id="A0AAV6PGT9"/>
<evidence type="ECO:0000313" key="2">
    <source>
        <dbReference type="Proteomes" id="UP000693946"/>
    </source>
</evidence>
<comment type="caution">
    <text evidence="1">The sequence shown here is derived from an EMBL/GenBank/DDBJ whole genome shotgun (WGS) entry which is preliminary data.</text>
</comment>
<dbReference type="Proteomes" id="UP000693946">
    <property type="component" value="Unassembled WGS sequence"/>
</dbReference>
<protein>
    <submittedName>
        <fullName evidence="1">Uncharacterized protein</fullName>
    </submittedName>
</protein>